<dbReference type="PANTHER" id="PTHR43102:SF2">
    <property type="entry name" value="GAF DOMAIN-CONTAINING PROTEIN"/>
    <property type="match status" value="1"/>
</dbReference>
<dbReference type="InterPro" id="IPR017455">
    <property type="entry name" value="Znf_FYVE-rel"/>
</dbReference>
<dbReference type="SUPFAM" id="SSF55781">
    <property type="entry name" value="GAF domain-like"/>
    <property type="match status" value="1"/>
</dbReference>
<evidence type="ECO:0000256" key="2">
    <source>
        <dbReference type="ARBA" id="ARBA00022771"/>
    </source>
</evidence>
<keyword evidence="1" id="KW-0479">Metal-binding</keyword>
<dbReference type="InterPro" id="IPR029016">
    <property type="entry name" value="GAF-like_dom_sf"/>
</dbReference>
<dbReference type="SUPFAM" id="SSF57903">
    <property type="entry name" value="FYVE/PHD zinc finger"/>
    <property type="match status" value="1"/>
</dbReference>
<gene>
    <name evidence="7" type="ORF">PF011_g7731</name>
</gene>
<dbReference type="InterPro" id="IPR011011">
    <property type="entry name" value="Znf_FYVE_PHD"/>
</dbReference>
<dbReference type="InterPro" id="IPR013083">
    <property type="entry name" value="Znf_RING/FYVE/PHD"/>
</dbReference>
<keyword evidence="2 4" id="KW-0863">Zinc-finger</keyword>
<feature type="domain" description="FYVE-type" evidence="6">
    <location>
        <begin position="300"/>
        <end position="364"/>
    </location>
</feature>
<protein>
    <recommendedName>
        <fullName evidence="6">FYVE-type domain-containing protein</fullName>
    </recommendedName>
</protein>
<dbReference type="Proteomes" id="UP000460718">
    <property type="component" value="Unassembled WGS sequence"/>
</dbReference>
<evidence type="ECO:0000256" key="1">
    <source>
        <dbReference type="ARBA" id="ARBA00022723"/>
    </source>
</evidence>
<evidence type="ECO:0000256" key="5">
    <source>
        <dbReference type="SAM" id="MobiDB-lite"/>
    </source>
</evidence>
<evidence type="ECO:0000313" key="8">
    <source>
        <dbReference type="Proteomes" id="UP000460718"/>
    </source>
</evidence>
<accession>A0A6A3L6E9</accession>
<proteinExistence type="predicted"/>
<dbReference type="Gene3D" id="3.30.450.40">
    <property type="match status" value="1"/>
</dbReference>
<dbReference type="AlphaFoldDB" id="A0A6A3L6E9"/>
<name>A0A6A3L6E9_9STRA</name>
<dbReference type="Gene3D" id="3.30.40.10">
    <property type="entry name" value="Zinc/RING finger domain, C3HC4 (zinc finger)"/>
    <property type="match status" value="1"/>
</dbReference>
<reference evidence="7 8" key="1">
    <citation type="submission" date="2018-09" db="EMBL/GenBank/DDBJ databases">
        <title>Genomic investigation of the strawberry pathogen Phytophthora fragariae indicates pathogenicity is determined by transcriptional variation in three key races.</title>
        <authorList>
            <person name="Adams T.M."/>
            <person name="Armitage A.D."/>
            <person name="Sobczyk M.K."/>
            <person name="Bates H.J."/>
            <person name="Dunwell J.M."/>
            <person name="Nellist C.F."/>
            <person name="Harrison R.J."/>
        </authorList>
    </citation>
    <scope>NUCLEOTIDE SEQUENCE [LARGE SCALE GENOMIC DNA]</scope>
    <source>
        <strain evidence="7 8">SCRP245</strain>
    </source>
</reference>
<dbReference type="SMART" id="SM00064">
    <property type="entry name" value="FYVE"/>
    <property type="match status" value="1"/>
</dbReference>
<sequence>MASPVHLSRDRAQTRRMHHRAMRQITDVLGVCLNSTRAKEQWTCLRRDKQQELYSKRTDQGLANGSSVYYLAVNEAECGFEEAFELLHFDSTAQFRLMMKLLHGRDFKDGALLSMRTKEHSVSDWTLDTQHAAVWFVYQDHRKSVLLREQHLAFFQTLKIFIPDNQHQQEDYHTGVSSTSQTSSMAGLNARPYDGVHKRTIALSWLPFPRSHEAMLETTQQVDLQYTLIVEEISPNRLRLSCVTSSFHDDNDGPMAGSPWAARTIARRLALRSVGKLESAVAASRIGDCQLVAPHQWVKNEDRASCVICWKRFNAIFRRRHHCRLCGEVICGSCSSLRTINIVSMKTKEVQKTRICHLCNNKARLKAKPHEYASGKNSNNNNRHQERRRHHRKHHSNNRIPPSQQRWDQVPLLESDSDLPLSLRMLPANLKVMASHGSQDYVLPPPSMEFMRPRRTTMREVEASNNNNEFEDHDSGGYIGALPDRLVATVNSKIISIKSIARRTKNFWQTVPSNTSSKRSVWSLQVLDSNSVESSLNSPDWDRGGNSASFDASQSGFNASRSFLHPAAMVSKSRRAAQPIRIAAEASSNSSADRSFLSSYSVVNSKEREEEDTRRLDHRRTSMMSSNVGLLDQDSMGDEGYFLPKLEEDREEERLKLLDVIVSPACTLIDRTMMHRSCEIAAAAFGVTAAFIARVDEEYVLIEHAIGTRDLAPQDEILRRESLCDFVLVRPPYQPLVVLDCLADPRTREIPMVQHLRIRFFVGTNICVRGLPIACLCAFGQDDDTESEESEDGHISASYYDSSILENEARQMEDELESLVHGLELY</sequence>
<evidence type="ECO:0000313" key="7">
    <source>
        <dbReference type="EMBL" id="KAE9015186.1"/>
    </source>
</evidence>
<evidence type="ECO:0000259" key="6">
    <source>
        <dbReference type="PROSITE" id="PS50178"/>
    </source>
</evidence>
<keyword evidence="3" id="KW-0862">Zinc</keyword>
<evidence type="ECO:0000256" key="4">
    <source>
        <dbReference type="PROSITE-ProRule" id="PRU00091"/>
    </source>
</evidence>
<dbReference type="EMBL" id="QXFW01000349">
    <property type="protein sequence ID" value="KAE9015186.1"/>
    <property type="molecule type" value="Genomic_DNA"/>
</dbReference>
<feature type="region of interest" description="Disordered" evidence="5">
    <location>
        <begin position="367"/>
        <end position="409"/>
    </location>
</feature>
<comment type="caution">
    <text evidence="7">The sequence shown here is derived from an EMBL/GenBank/DDBJ whole genome shotgun (WGS) entry which is preliminary data.</text>
</comment>
<dbReference type="PROSITE" id="PS50178">
    <property type="entry name" value="ZF_FYVE"/>
    <property type="match status" value="1"/>
</dbReference>
<dbReference type="InterPro" id="IPR000306">
    <property type="entry name" value="Znf_FYVE"/>
</dbReference>
<dbReference type="PANTHER" id="PTHR43102">
    <property type="entry name" value="SLR1143 PROTEIN"/>
    <property type="match status" value="1"/>
</dbReference>
<evidence type="ECO:0000256" key="3">
    <source>
        <dbReference type="ARBA" id="ARBA00022833"/>
    </source>
</evidence>
<feature type="compositionally biased region" description="Basic residues" evidence="5">
    <location>
        <begin position="385"/>
        <end position="397"/>
    </location>
</feature>
<dbReference type="Pfam" id="PF01363">
    <property type="entry name" value="FYVE"/>
    <property type="match status" value="1"/>
</dbReference>
<dbReference type="GO" id="GO:0008270">
    <property type="term" value="F:zinc ion binding"/>
    <property type="evidence" value="ECO:0007669"/>
    <property type="project" value="UniProtKB-KW"/>
</dbReference>
<organism evidence="7 8">
    <name type="scientific">Phytophthora fragariae</name>
    <dbReference type="NCBI Taxonomy" id="53985"/>
    <lineage>
        <taxon>Eukaryota</taxon>
        <taxon>Sar</taxon>
        <taxon>Stramenopiles</taxon>
        <taxon>Oomycota</taxon>
        <taxon>Peronosporomycetes</taxon>
        <taxon>Peronosporales</taxon>
        <taxon>Peronosporaceae</taxon>
        <taxon>Phytophthora</taxon>
    </lineage>
</organism>